<gene>
    <name evidence="1" type="ORF">VNO78_16539</name>
</gene>
<keyword evidence="2" id="KW-1185">Reference proteome</keyword>
<protein>
    <submittedName>
        <fullName evidence="1">Uncharacterized protein</fullName>
    </submittedName>
</protein>
<evidence type="ECO:0000313" key="2">
    <source>
        <dbReference type="Proteomes" id="UP001386955"/>
    </source>
</evidence>
<sequence>MFKIYVSELRAIVYAAHLDIIVLDMKLPLVMESSSMGILGNAGSMATLYMTSLNMAGKDGSDETKKSYVICVSTVKDTIHQLILPHMAIHFHILKAKL</sequence>
<reference evidence="1 2" key="1">
    <citation type="submission" date="2024-01" db="EMBL/GenBank/DDBJ databases">
        <title>The genomes of 5 underutilized Papilionoideae crops provide insights into root nodulation and disease resistanc.</title>
        <authorList>
            <person name="Jiang F."/>
        </authorList>
    </citation>
    <scope>NUCLEOTIDE SEQUENCE [LARGE SCALE GENOMIC DNA]</scope>
    <source>
        <strain evidence="1">DUOXIRENSHENG_FW03</strain>
        <tissue evidence="1">Leaves</tissue>
    </source>
</reference>
<dbReference type="EMBL" id="JAYMYS010000004">
    <property type="protein sequence ID" value="KAK7395927.1"/>
    <property type="molecule type" value="Genomic_DNA"/>
</dbReference>
<name>A0AAN9SMF8_PSOTE</name>
<comment type="caution">
    <text evidence="1">The sequence shown here is derived from an EMBL/GenBank/DDBJ whole genome shotgun (WGS) entry which is preliminary data.</text>
</comment>
<organism evidence="1 2">
    <name type="scientific">Psophocarpus tetragonolobus</name>
    <name type="common">Winged bean</name>
    <name type="synonym">Dolichos tetragonolobus</name>
    <dbReference type="NCBI Taxonomy" id="3891"/>
    <lineage>
        <taxon>Eukaryota</taxon>
        <taxon>Viridiplantae</taxon>
        <taxon>Streptophyta</taxon>
        <taxon>Embryophyta</taxon>
        <taxon>Tracheophyta</taxon>
        <taxon>Spermatophyta</taxon>
        <taxon>Magnoliopsida</taxon>
        <taxon>eudicotyledons</taxon>
        <taxon>Gunneridae</taxon>
        <taxon>Pentapetalae</taxon>
        <taxon>rosids</taxon>
        <taxon>fabids</taxon>
        <taxon>Fabales</taxon>
        <taxon>Fabaceae</taxon>
        <taxon>Papilionoideae</taxon>
        <taxon>50 kb inversion clade</taxon>
        <taxon>NPAAA clade</taxon>
        <taxon>indigoferoid/millettioid clade</taxon>
        <taxon>Phaseoleae</taxon>
        <taxon>Psophocarpus</taxon>
    </lineage>
</organism>
<dbReference type="AlphaFoldDB" id="A0AAN9SMF8"/>
<accession>A0AAN9SMF8</accession>
<proteinExistence type="predicted"/>
<dbReference type="Proteomes" id="UP001386955">
    <property type="component" value="Unassembled WGS sequence"/>
</dbReference>
<evidence type="ECO:0000313" key="1">
    <source>
        <dbReference type="EMBL" id="KAK7395927.1"/>
    </source>
</evidence>